<comment type="caution">
    <text evidence="12">The sequence shown here is derived from an EMBL/GenBank/DDBJ whole genome shotgun (WGS) entry which is preliminary data.</text>
</comment>
<feature type="transmembrane region" description="Helical" evidence="10">
    <location>
        <begin position="6"/>
        <end position="30"/>
    </location>
</feature>
<dbReference type="AlphaFoldDB" id="A0A364LN92"/>
<protein>
    <recommendedName>
        <fullName evidence="2">cyclic-guanylate-specific phosphodiesterase</fullName>
        <ecNumber evidence="2">3.1.4.52</ecNumber>
    </recommendedName>
</protein>
<dbReference type="RefSeq" id="WP_112218089.1">
    <property type="nucleotide sequence ID" value="NZ_MVJN01000001.1"/>
</dbReference>
<evidence type="ECO:0000256" key="6">
    <source>
        <dbReference type="ARBA" id="ARBA00022801"/>
    </source>
</evidence>
<evidence type="ECO:0000256" key="5">
    <source>
        <dbReference type="ARBA" id="ARBA00022692"/>
    </source>
</evidence>
<evidence type="ECO:0000259" key="11">
    <source>
        <dbReference type="PROSITE" id="PS50883"/>
    </source>
</evidence>
<accession>A0A364LN92</accession>
<dbReference type="InterPro" id="IPR024744">
    <property type="entry name" value="CSS-motif_dom"/>
</dbReference>
<keyword evidence="7 10" id="KW-1133">Transmembrane helix</keyword>
<dbReference type="PROSITE" id="PS50883">
    <property type="entry name" value="EAL"/>
    <property type="match status" value="1"/>
</dbReference>
<dbReference type="Pfam" id="PF00563">
    <property type="entry name" value="EAL"/>
    <property type="match status" value="1"/>
</dbReference>
<name>A0A364LN92_9GAMM</name>
<evidence type="ECO:0000313" key="12">
    <source>
        <dbReference type="EMBL" id="RAP38448.1"/>
    </source>
</evidence>
<comment type="subcellular location">
    <subcellularLocation>
        <location evidence="1">Cell membrane</location>
        <topology evidence="1">Multi-pass membrane protein</topology>
    </subcellularLocation>
</comment>
<keyword evidence="6" id="KW-0378">Hydrolase</keyword>
<feature type="domain" description="EAL" evidence="11">
    <location>
        <begin position="262"/>
        <end position="514"/>
    </location>
</feature>
<evidence type="ECO:0000256" key="2">
    <source>
        <dbReference type="ARBA" id="ARBA00012282"/>
    </source>
</evidence>
<dbReference type="CDD" id="cd01948">
    <property type="entry name" value="EAL"/>
    <property type="match status" value="1"/>
</dbReference>
<keyword evidence="8 10" id="KW-0472">Membrane</keyword>
<dbReference type="PANTHER" id="PTHR33121">
    <property type="entry name" value="CYCLIC DI-GMP PHOSPHODIESTERASE PDEF"/>
    <property type="match status" value="1"/>
</dbReference>
<dbReference type="PANTHER" id="PTHR33121:SF79">
    <property type="entry name" value="CYCLIC DI-GMP PHOSPHODIESTERASE PDED-RELATED"/>
    <property type="match status" value="1"/>
</dbReference>
<sequence length="517" mass="57723">MERAKLIIVASLLAIVGAVIPILIVLYLSVERAIQAEQKHLSNITDEIVKRASHTAGLARETLYELNRLKIQPVCSPEHVNVMRKMTVDNPVVEEIGFFENGLLKCSIWGALNTPVSQYAPDLITARGFGASFNIKSTVRNNKLLIAFQYGNYYILVDPLRFLDILVDHSIQIALTTQKGVLIAERNQPDMNLVKQFSQDHQQVDDKIIAYTSSDEGFVATAIESREVLYNELRNELGLLLPLAIAISAFIIGLVIYFSQHRLSIAGELASAIKNKKLYLLYQPIVALKTGQCVGAEALIRWPRPSGKEISPELFIPIAENEGLITQITEQVIDLMIADLGKVLSVDRDLHISINLSAADIKKGQILKILEAKLANTFILNRQIWLEITERAFVELAFAKEMIQNARGLGYVVAIDDFGTGYSSLSYLQNLELDILKIDKSFIGSVRTESVTSGVTPHIIDMAKTLNLKILAEGIELVEQAEYLDSKEVEYGQGWFYSKALNVDDFIAFYKEKNKKV</sequence>
<dbReference type="EMBL" id="MVJN01000001">
    <property type="protein sequence ID" value="RAP38448.1"/>
    <property type="molecule type" value="Genomic_DNA"/>
</dbReference>
<feature type="transmembrane region" description="Helical" evidence="10">
    <location>
        <begin position="239"/>
        <end position="258"/>
    </location>
</feature>
<evidence type="ECO:0000256" key="3">
    <source>
        <dbReference type="ARBA" id="ARBA00022475"/>
    </source>
</evidence>
<dbReference type="InterPro" id="IPR035919">
    <property type="entry name" value="EAL_sf"/>
</dbReference>
<dbReference type="SMART" id="SM00052">
    <property type="entry name" value="EAL"/>
    <property type="match status" value="1"/>
</dbReference>
<evidence type="ECO:0000256" key="4">
    <source>
        <dbReference type="ARBA" id="ARBA00022636"/>
    </source>
</evidence>
<organism evidence="12 13">
    <name type="scientific">Legionella quinlivanii</name>
    <dbReference type="NCBI Taxonomy" id="45073"/>
    <lineage>
        <taxon>Bacteria</taxon>
        <taxon>Pseudomonadati</taxon>
        <taxon>Pseudomonadota</taxon>
        <taxon>Gammaproteobacteria</taxon>
        <taxon>Legionellales</taxon>
        <taxon>Legionellaceae</taxon>
        <taxon>Legionella</taxon>
    </lineage>
</organism>
<dbReference type="Pfam" id="PF12792">
    <property type="entry name" value="CSS-motif"/>
    <property type="match status" value="1"/>
</dbReference>
<keyword evidence="4" id="KW-0973">c-di-GMP</keyword>
<dbReference type="SUPFAM" id="SSF141868">
    <property type="entry name" value="EAL domain-like"/>
    <property type="match status" value="1"/>
</dbReference>
<evidence type="ECO:0000256" key="1">
    <source>
        <dbReference type="ARBA" id="ARBA00004651"/>
    </source>
</evidence>
<dbReference type="InterPro" id="IPR001633">
    <property type="entry name" value="EAL_dom"/>
</dbReference>
<reference evidence="12 13" key="1">
    <citation type="submission" date="2017-02" db="EMBL/GenBank/DDBJ databases">
        <title>Legionella quilivanii strain from human: case report and whole genome sequencing analysis.</title>
        <authorList>
            <person name="Lalancette C."/>
            <person name="Leduc J.-M."/>
            <person name="Levesque S."/>
            <person name="Fournier E."/>
            <person name="Saoud J."/>
            <person name="Faucher S.P."/>
            <person name="Bernard K."/>
            <person name="Martineau C."/>
            <person name="Longtin J."/>
        </authorList>
    </citation>
    <scope>NUCLEOTIDE SEQUENCE [LARGE SCALE GENOMIC DNA]</scope>
    <source>
        <strain evidence="12 13">ID143958</strain>
    </source>
</reference>
<dbReference type="GO" id="GO:0005886">
    <property type="term" value="C:plasma membrane"/>
    <property type="evidence" value="ECO:0007669"/>
    <property type="project" value="UniProtKB-SubCell"/>
</dbReference>
<dbReference type="Gene3D" id="3.20.20.450">
    <property type="entry name" value="EAL domain"/>
    <property type="match status" value="1"/>
</dbReference>
<evidence type="ECO:0000256" key="8">
    <source>
        <dbReference type="ARBA" id="ARBA00023136"/>
    </source>
</evidence>
<evidence type="ECO:0000256" key="7">
    <source>
        <dbReference type="ARBA" id="ARBA00022989"/>
    </source>
</evidence>
<dbReference type="Proteomes" id="UP000249458">
    <property type="component" value="Unassembled WGS sequence"/>
</dbReference>
<proteinExistence type="predicted"/>
<keyword evidence="3" id="KW-1003">Cell membrane</keyword>
<evidence type="ECO:0000256" key="9">
    <source>
        <dbReference type="ARBA" id="ARBA00034290"/>
    </source>
</evidence>
<gene>
    <name evidence="12" type="ORF">B1207_00735</name>
</gene>
<evidence type="ECO:0000313" key="13">
    <source>
        <dbReference type="Proteomes" id="UP000249458"/>
    </source>
</evidence>
<dbReference type="EC" id="3.1.4.52" evidence="2"/>
<dbReference type="InterPro" id="IPR050706">
    <property type="entry name" value="Cyclic-di-GMP_PDE-like"/>
</dbReference>
<comment type="catalytic activity">
    <reaction evidence="9">
        <text>3',3'-c-di-GMP + H2O = 5'-phosphoguanylyl(3'-&gt;5')guanosine + H(+)</text>
        <dbReference type="Rhea" id="RHEA:24902"/>
        <dbReference type="ChEBI" id="CHEBI:15377"/>
        <dbReference type="ChEBI" id="CHEBI:15378"/>
        <dbReference type="ChEBI" id="CHEBI:58754"/>
        <dbReference type="ChEBI" id="CHEBI:58805"/>
        <dbReference type="EC" id="3.1.4.52"/>
    </reaction>
</comment>
<evidence type="ECO:0000256" key="10">
    <source>
        <dbReference type="SAM" id="Phobius"/>
    </source>
</evidence>
<dbReference type="GO" id="GO:0071111">
    <property type="term" value="F:cyclic-guanylate-specific phosphodiesterase activity"/>
    <property type="evidence" value="ECO:0007669"/>
    <property type="project" value="UniProtKB-EC"/>
</dbReference>
<keyword evidence="5 10" id="KW-0812">Transmembrane</keyword>